<keyword evidence="2" id="KW-1185">Reference proteome</keyword>
<gene>
    <name evidence="1" type="ORF">C8E89_11458</name>
</gene>
<proteinExistence type="predicted"/>
<protein>
    <submittedName>
        <fullName evidence="1">Uncharacterized protein</fullName>
    </submittedName>
</protein>
<reference evidence="1 2" key="2">
    <citation type="submission" date="2018-06" db="EMBL/GenBank/DDBJ databases">
        <title>Sequencing of bacterial isolates from soil warming experiment in Harvard Forest, Massachusetts, USA.</title>
        <authorList>
            <person name="Deangelis K.PhD."/>
        </authorList>
    </citation>
    <scope>NUCLEOTIDE SEQUENCE [LARGE SCALE GENOMIC DNA]</scope>
    <source>
        <strain evidence="1 2">GAS496</strain>
    </source>
</reference>
<dbReference type="EMBL" id="QJJU01000014">
    <property type="protein sequence ID" value="PXX06285.1"/>
    <property type="molecule type" value="Genomic_DNA"/>
</dbReference>
<sequence>MGAPESMTVHPTNNCKVCVVNATLPADHPKRSNMRQPNMRLYRW</sequence>
<comment type="caution">
    <text evidence="1">The sequence shown here is derived from an EMBL/GenBank/DDBJ whole genome shotgun (WGS) entry which is preliminary data.</text>
</comment>
<organism evidence="1 2">
    <name type="scientific">Mycolicibacterium moriokaense</name>
    <dbReference type="NCBI Taxonomy" id="39691"/>
    <lineage>
        <taxon>Bacteria</taxon>
        <taxon>Bacillati</taxon>
        <taxon>Actinomycetota</taxon>
        <taxon>Actinomycetes</taxon>
        <taxon>Mycobacteriales</taxon>
        <taxon>Mycobacteriaceae</taxon>
        <taxon>Mycolicibacterium</taxon>
    </lineage>
</organism>
<reference evidence="2" key="1">
    <citation type="submission" date="2018-05" db="EMBL/GenBank/DDBJ databases">
        <authorList>
            <person name="Deangelis K."/>
            <person name="Huntemann M."/>
            <person name="Clum A."/>
            <person name="Pillay M."/>
            <person name="Palaniappan K."/>
            <person name="Varghese N."/>
            <person name="Mikhailova N."/>
            <person name="Stamatis D."/>
            <person name="Reddy T."/>
            <person name="Daum C."/>
            <person name="Shapiro N."/>
            <person name="Ivanova N."/>
            <person name="Kyrpides N."/>
            <person name="Woyke T."/>
        </authorList>
    </citation>
    <scope>NUCLEOTIDE SEQUENCE [LARGE SCALE GENOMIC DNA]</scope>
    <source>
        <strain evidence="2">GAS496</strain>
    </source>
</reference>
<dbReference type="Proteomes" id="UP000247781">
    <property type="component" value="Unassembled WGS sequence"/>
</dbReference>
<accession>A0A318HCI7</accession>
<evidence type="ECO:0000313" key="1">
    <source>
        <dbReference type="EMBL" id="PXX06285.1"/>
    </source>
</evidence>
<dbReference type="AlphaFoldDB" id="A0A318HCI7"/>
<evidence type="ECO:0000313" key="2">
    <source>
        <dbReference type="Proteomes" id="UP000247781"/>
    </source>
</evidence>
<name>A0A318HCI7_9MYCO</name>